<keyword evidence="3" id="KW-1185">Reference proteome</keyword>
<comment type="caution">
    <text evidence="2">The sequence shown here is derived from an EMBL/GenBank/DDBJ whole genome shotgun (WGS) entry which is preliminary data.</text>
</comment>
<evidence type="ECO:0000313" key="2">
    <source>
        <dbReference type="EMBL" id="CAH0002273.1"/>
    </source>
</evidence>
<evidence type="ECO:0008006" key="4">
    <source>
        <dbReference type="Google" id="ProtNLM"/>
    </source>
</evidence>
<sequence length="512" mass="56481">MSSSIFSKIPQLRRLVGGFRGKLPAKFTVGLGQGGLGVASQYTTTTSENPSTVSENPSTVSENPSTVSENPSTVLENPSTVSENPSTVSETPSRESVTIKQDRISFQLDVKLSPDRIRLQSLGDDLSRLTKAGYPYDQICRIALRGNLAEITVRSECALREIREDLEQSCSALGISPLTEEIPKDYHIAIYGVALTVNVGSEEQYRRWSKDNHTVIISTRRVGNRVICKFNSIDDAVRFCRDGFITLDGQRYEVKPYDMRQAPLYCFRCAQPSHMASTCKRAKKCGYCSKDHAHRECDRLGPIKCPHCSGAHVAWSRDCPNPEVQTMIRRCESIGPPGWAIANGLGDAMKFKKPKKSCKPKATISKAIANARTRTSSPADDVRSVIECDNSMTSTASTPPTSNVKLHPIFNMKKRKSTHVAVPDSSEPNHQIRRSKRLRSHENIEAVEQAEVALGGKNQRGSELPTVPTPDKSSPKSTPQSVMEPESVQTPMRAPKRRIGRRPGSKTTKRSS</sequence>
<dbReference type="Proteomes" id="UP000754883">
    <property type="component" value="Unassembled WGS sequence"/>
</dbReference>
<accession>A0A9N9UUE7</accession>
<dbReference type="AlphaFoldDB" id="A0A9N9UUE7"/>
<dbReference type="OrthoDB" id="4638484at2759"/>
<feature type="region of interest" description="Disordered" evidence="1">
    <location>
        <begin position="40"/>
        <end position="96"/>
    </location>
</feature>
<reference evidence="3" key="1">
    <citation type="submission" date="2019-06" db="EMBL/GenBank/DDBJ databases">
        <authorList>
            <person name="Broberg M."/>
        </authorList>
    </citation>
    <scope>NUCLEOTIDE SEQUENCE [LARGE SCALE GENOMIC DNA]</scope>
</reference>
<gene>
    <name evidence="2" type="ORF">CBYS24578_00001930</name>
</gene>
<evidence type="ECO:0000256" key="1">
    <source>
        <dbReference type="SAM" id="MobiDB-lite"/>
    </source>
</evidence>
<protein>
    <recommendedName>
        <fullName evidence="4">CCHC-type domain-containing protein</fullName>
    </recommendedName>
</protein>
<organism evidence="2 3">
    <name type="scientific">Clonostachys byssicola</name>
    <dbReference type="NCBI Taxonomy" id="160290"/>
    <lineage>
        <taxon>Eukaryota</taxon>
        <taxon>Fungi</taxon>
        <taxon>Dikarya</taxon>
        <taxon>Ascomycota</taxon>
        <taxon>Pezizomycotina</taxon>
        <taxon>Sordariomycetes</taxon>
        <taxon>Hypocreomycetidae</taxon>
        <taxon>Hypocreales</taxon>
        <taxon>Bionectriaceae</taxon>
        <taxon>Clonostachys</taxon>
    </lineage>
</organism>
<evidence type="ECO:0000313" key="3">
    <source>
        <dbReference type="Proteomes" id="UP000754883"/>
    </source>
</evidence>
<feature type="compositionally biased region" description="Low complexity" evidence="1">
    <location>
        <begin position="465"/>
        <end position="479"/>
    </location>
</feature>
<proteinExistence type="predicted"/>
<reference evidence="2 3" key="2">
    <citation type="submission" date="2021-10" db="EMBL/GenBank/DDBJ databases">
        <authorList>
            <person name="Piombo E."/>
        </authorList>
    </citation>
    <scope>NUCLEOTIDE SEQUENCE [LARGE SCALE GENOMIC DNA]</scope>
</reference>
<name>A0A9N9UUE7_9HYPO</name>
<feature type="region of interest" description="Disordered" evidence="1">
    <location>
        <begin position="415"/>
        <end position="512"/>
    </location>
</feature>
<dbReference type="EMBL" id="CABFNO020001560">
    <property type="protein sequence ID" value="CAH0002273.1"/>
    <property type="molecule type" value="Genomic_DNA"/>
</dbReference>
<feature type="compositionally biased region" description="Basic residues" evidence="1">
    <location>
        <begin position="494"/>
        <end position="512"/>
    </location>
</feature>